<dbReference type="EMBL" id="CP036273">
    <property type="protein sequence ID" value="QDU21656.1"/>
    <property type="molecule type" value="Genomic_DNA"/>
</dbReference>
<dbReference type="AlphaFoldDB" id="A0A517XVY7"/>
<evidence type="ECO:0000256" key="1">
    <source>
        <dbReference type="SAM" id="MobiDB-lite"/>
    </source>
</evidence>
<dbReference type="Gene3D" id="3.90.640.10">
    <property type="entry name" value="Actin, Chain A, domain 4"/>
    <property type="match status" value="1"/>
</dbReference>
<dbReference type="RefSeq" id="WP_145240767.1">
    <property type="nucleotide sequence ID" value="NZ_CP036273.1"/>
</dbReference>
<proteinExistence type="predicted"/>
<dbReference type="Proteomes" id="UP000319576">
    <property type="component" value="Chromosome"/>
</dbReference>
<reference evidence="2 3" key="1">
    <citation type="submission" date="2019-02" db="EMBL/GenBank/DDBJ databases">
        <title>Deep-cultivation of Planctomycetes and their phenomic and genomic characterization uncovers novel biology.</title>
        <authorList>
            <person name="Wiegand S."/>
            <person name="Jogler M."/>
            <person name="Boedeker C."/>
            <person name="Pinto D."/>
            <person name="Vollmers J."/>
            <person name="Rivas-Marin E."/>
            <person name="Kohn T."/>
            <person name="Peeters S.H."/>
            <person name="Heuer A."/>
            <person name="Rast P."/>
            <person name="Oberbeckmann S."/>
            <person name="Bunk B."/>
            <person name="Jeske O."/>
            <person name="Meyerdierks A."/>
            <person name="Storesund J.E."/>
            <person name="Kallscheuer N."/>
            <person name="Luecker S."/>
            <person name="Lage O.M."/>
            <person name="Pohl T."/>
            <person name="Merkel B.J."/>
            <person name="Hornburger P."/>
            <person name="Mueller R.-W."/>
            <person name="Bruemmer F."/>
            <person name="Labrenz M."/>
            <person name="Spormann A.M."/>
            <person name="Op den Camp H."/>
            <person name="Overmann J."/>
            <person name="Amann R."/>
            <person name="Jetten M.S.M."/>
            <person name="Mascher T."/>
            <person name="Medema M.H."/>
            <person name="Devos D.P."/>
            <person name="Kaster A.-K."/>
            <person name="Ovreas L."/>
            <person name="Rohde M."/>
            <person name="Galperin M.Y."/>
            <person name="Jogler C."/>
        </authorList>
    </citation>
    <scope>NUCLEOTIDE SEQUENCE [LARGE SCALE GENOMIC DNA]</scope>
    <source>
        <strain evidence="2 3">ETA_A1</strain>
    </source>
</reference>
<name>A0A517XVY7_9BACT</name>
<dbReference type="KEGG" id="uli:ETAA1_36270"/>
<feature type="region of interest" description="Disordered" evidence="1">
    <location>
        <begin position="382"/>
        <end position="404"/>
    </location>
</feature>
<sequence length="404" mass="41672">MLWSRKPAPVHDKSRVVGIDLTASRARAVSVGGGKVRVLVLDDPGEELVLAVAGDRRTPEVGHAGAALRRAAAHAVATGFLPAIGQPREFPAGRHSLTADTLVELALAKVGATVAAETEAAGLVLPSYLTAPQAVKLAALAAKAKLPLKGTAAAALAVAVHRAGSVLSGRPGTTADGNVIPLRPGATGPGAAVVIDADEFALTATVVQVDRAAAKVAAAAHWPQAGLKPWMDRLIDGVSDRCVRLCRRDPRDSAEAEQALYEQLDVTLDSYRTAGTATLSARIGHWYQDLAEPAEDFEQHTAALARSAAETVREFVTASGVPSPPRVVWLTHAAGRLPGFGRALHLHTPEGTAVEVLPPGAVAHAAAALVPRWAAGELPRSHLDGSLPLPADVAAAAPRSSTNR</sequence>
<dbReference type="OrthoDB" id="257834at2"/>
<gene>
    <name evidence="2" type="ORF">ETAA1_36270</name>
</gene>
<evidence type="ECO:0000313" key="2">
    <source>
        <dbReference type="EMBL" id="QDU21656.1"/>
    </source>
</evidence>
<keyword evidence="3" id="KW-1185">Reference proteome</keyword>
<evidence type="ECO:0000313" key="3">
    <source>
        <dbReference type="Proteomes" id="UP000319576"/>
    </source>
</evidence>
<feature type="compositionally biased region" description="Low complexity" evidence="1">
    <location>
        <begin position="387"/>
        <end position="398"/>
    </location>
</feature>
<protein>
    <submittedName>
        <fullName evidence="2">Uncharacterized protein</fullName>
    </submittedName>
</protein>
<organism evidence="2 3">
    <name type="scientific">Urbifossiella limnaea</name>
    <dbReference type="NCBI Taxonomy" id="2528023"/>
    <lineage>
        <taxon>Bacteria</taxon>
        <taxon>Pseudomonadati</taxon>
        <taxon>Planctomycetota</taxon>
        <taxon>Planctomycetia</taxon>
        <taxon>Gemmatales</taxon>
        <taxon>Gemmataceae</taxon>
        <taxon>Urbifossiella</taxon>
    </lineage>
</organism>
<dbReference type="Gene3D" id="3.30.420.40">
    <property type="match status" value="2"/>
</dbReference>
<accession>A0A517XVY7</accession>